<feature type="chain" id="PRO_5039344993" evidence="1">
    <location>
        <begin position="22"/>
        <end position="180"/>
    </location>
</feature>
<dbReference type="PROSITE" id="PS51257">
    <property type="entry name" value="PROKAR_LIPOPROTEIN"/>
    <property type="match status" value="1"/>
</dbReference>
<evidence type="ECO:0000313" key="2">
    <source>
        <dbReference type="EMBL" id="SCZ77067.1"/>
    </source>
</evidence>
<protein>
    <submittedName>
        <fullName evidence="2">Uncharacterized protein</fullName>
    </submittedName>
</protein>
<evidence type="ECO:0000313" key="3">
    <source>
        <dbReference type="Proteomes" id="UP000199428"/>
    </source>
</evidence>
<dbReference type="Proteomes" id="UP000199428">
    <property type="component" value="Unassembled WGS sequence"/>
</dbReference>
<keyword evidence="1" id="KW-0732">Signal</keyword>
<reference evidence="2 3" key="1">
    <citation type="submission" date="2016-10" db="EMBL/GenBank/DDBJ databases">
        <authorList>
            <person name="de Groot N.N."/>
        </authorList>
    </citation>
    <scope>NUCLEOTIDE SEQUENCE [LARGE SCALE GENOMIC DNA]</scope>
    <source>
        <strain evidence="2 3">DSM 10317</strain>
    </source>
</reference>
<organism evidence="2 3">
    <name type="scientific">Pseudobutyrivibrio xylanivorans</name>
    <dbReference type="NCBI Taxonomy" id="185007"/>
    <lineage>
        <taxon>Bacteria</taxon>
        <taxon>Bacillati</taxon>
        <taxon>Bacillota</taxon>
        <taxon>Clostridia</taxon>
        <taxon>Lachnospirales</taxon>
        <taxon>Lachnospiraceae</taxon>
        <taxon>Pseudobutyrivibrio</taxon>
    </lineage>
</organism>
<accession>A0A1G5RSS7</accession>
<dbReference type="RefSeq" id="WP_090161076.1">
    <property type="nucleotide sequence ID" value="NZ_FMWK01000002.1"/>
</dbReference>
<dbReference type="EMBL" id="FMWK01000002">
    <property type="protein sequence ID" value="SCZ77067.1"/>
    <property type="molecule type" value="Genomic_DNA"/>
</dbReference>
<name>A0A1G5RSS7_PSEXY</name>
<evidence type="ECO:0000256" key="1">
    <source>
        <dbReference type="SAM" id="SignalP"/>
    </source>
</evidence>
<gene>
    <name evidence="2" type="ORF">SAMN02910350_00587</name>
</gene>
<dbReference type="AlphaFoldDB" id="A0A1G5RSS7"/>
<sequence>MKKVNVLILTGLLAFTFTACGKAEAEVADKVDEAVVEDNVDNQAVAVPELESEESEAKTTPQADPSVDLDLTAMSSTMIYAEVSNMMMEPLEYAGKTVKMEGICGTYQDPDTGKMYYACVIQDATQCCSQGLEFVLDEDKYSAQDYPAQGDEIAVKGTFATYEENGGQYLTMLDSELVSD</sequence>
<proteinExistence type="predicted"/>
<feature type="signal peptide" evidence="1">
    <location>
        <begin position="1"/>
        <end position="21"/>
    </location>
</feature>